<organism evidence="3 4">
    <name type="scientific">Gossypium arboreum</name>
    <name type="common">Tree cotton</name>
    <name type="synonym">Gossypium nanking</name>
    <dbReference type="NCBI Taxonomy" id="29729"/>
    <lineage>
        <taxon>Eukaryota</taxon>
        <taxon>Viridiplantae</taxon>
        <taxon>Streptophyta</taxon>
        <taxon>Embryophyta</taxon>
        <taxon>Tracheophyta</taxon>
        <taxon>Spermatophyta</taxon>
        <taxon>Magnoliopsida</taxon>
        <taxon>eudicotyledons</taxon>
        <taxon>Gunneridae</taxon>
        <taxon>Pentapetalae</taxon>
        <taxon>rosids</taxon>
        <taxon>malvids</taxon>
        <taxon>Malvales</taxon>
        <taxon>Malvaceae</taxon>
        <taxon>Malvoideae</taxon>
        <taxon>Gossypium</taxon>
    </lineage>
</organism>
<dbReference type="InterPro" id="IPR009880">
    <property type="entry name" value="Glyoxal_oxidase_N"/>
</dbReference>
<evidence type="ECO:0000313" key="4">
    <source>
        <dbReference type="Proteomes" id="UP001358586"/>
    </source>
</evidence>
<dbReference type="SUPFAM" id="SSF50965">
    <property type="entry name" value="Galactose oxidase, central domain"/>
    <property type="match status" value="1"/>
</dbReference>
<dbReference type="Proteomes" id="UP001358586">
    <property type="component" value="Chromosome 8"/>
</dbReference>
<protein>
    <recommendedName>
        <fullName evidence="2">Glyoxal oxidase N-terminal domain-containing protein</fullName>
    </recommendedName>
</protein>
<feature type="chain" id="PRO_5046419642" description="Glyoxal oxidase N-terminal domain-containing protein" evidence="1">
    <location>
        <begin position="23"/>
        <end position="469"/>
    </location>
</feature>
<proteinExistence type="predicted"/>
<dbReference type="PANTHER" id="PTHR32208:SF93">
    <property type="entry name" value="ALDEHYDE OXIDASE GLOX1"/>
    <property type="match status" value="1"/>
</dbReference>
<feature type="signal peptide" evidence="1">
    <location>
        <begin position="1"/>
        <end position="22"/>
    </location>
</feature>
<dbReference type="Gene3D" id="2.130.10.80">
    <property type="entry name" value="Galactose oxidase/kelch, beta-propeller"/>
    <property type="match status" value="2"/>
</dbReference>
<feature type="domain" description="Glyoxal oxidase N-terminal" evidence="2">
    <location>
        <begin position="136"/>
        <end position="249"/>
    </location>
</feature>
<evidence type="ECO:0000259" key="2">
    <source>
        <dbReference type="Pfam" id="PF07250"/>
    </source>
</evidence>
<feature type="domain" description="Glyoxal oxidase N-terminal" evidence="2">
    <location>
        <begin position="355"/>
        <end position="469"/>
    </location>
</feature>
<dbReference type="InterPro" id="IPR011043">
    <property type="entry name" value="Gal_Oxase/kelch_b-propeller"/>
</dbReference>
<sequence>MMASLFWRGIIILPLLFVYVNGEHFLYPKRHVGKAELAGYKGPDSLAVDGGGFYSGPLIADDDGSAACGNAGGTTEVKVENLGKVDGDNTNGNANSVESTQVAAKNGISNGNIVEAKTTFKGSWELFVENAGVSAMHLILLPKINQALMFDATVWKISKMKLPGPPCRRIEGTNEEDCYVHSILMDVETGKIRPLRLNYDTWCSSGALDINGRLVSTGGYNNGSDTVRILDLCDTCGWEEYPGALGNGRCCEYFTYPSRHTGKAELAGFKGPDSLATDGGGFFSGPLVVNDDVTATPGNQGGTTEVTVGKPGDEILDASLADGNDGVGKANMIEAATTFKGSWELFLENGGVSAMHLILLPKINQALMFDATVWKISKIKLPGPPCRHVEGTNEEDCFAHSVLMDIDTGKLRTLRLKYDTWCSSGGLDINGRLVSTGGYNNGSDTVRILDLCDTCDWKEYPGALANGRW</sequence>
<dbReference type="EMBL" id="JARKNE010000008">
    <property type="protein sequence ID" value="KAK5814054.1"/>
    <property type="molecule type" value="Genomic_DNA"/>
</dbReference>
<dbReference type="Pfam" id="PF07250">
    <property type="entry name" value="Glyoxal_oxid_N"/>
    <property type="match status" value="2"/>
</dbReference>
<gene>
    <name evidence="3" type="ORF">PVK06_029506</name>
</gene>
<name>A0ABR0P6Z2_GOSAR</name>
<dbReference type="PANTHER" id="PTHR32208">
    <property type="entry name" value="SECRETED PROTEIN-RELATED"/>
    <property type="match status" value="1"/>
</dbReference>
<accession>A0ABR0P6Z2</accession>
<dbReference type="InterPro" id="IPR037293">
    <property type="entry name" value="Gal_Oxidase_central_sf"/>
</dbReference>
<keyword evidence="1" id="KW-0732">Signal</keyword>
<comment type="caution">
    <text evidence="3">The sequence shown here is derived from an EMBL/GenBank/DDBJ whole genome shotgun (WGS) entry which is preliminary data.</text>
</comment>
<evidence type="ECO:0000313" key="3">
    <source>
        <dbReference type="EMBL" id="KAK5814054.1"/>
    </source>
</evidence>
<keyword evidence="4" id="KW-1185">Reference proteome</keyword>
<reference evidence="3 4" key="1">
    <citation type="submission" date="2023-03" db="EMBL/GenBank/DDBJ databases">
        <title>WGS of Gossypium arboreum.</title>
        <authorList>
            <person name="Yu D."/>
        </authorList>
    </citation>
    <scope>NUCLEOTIDE SEQUENCE [LARGE SCALE GENOMIC DNA]</scope>
    <source>
        <tissue evidence="3">Leaf</tissue>
    </source>
</reference>
<evidence type="ECO:0000256" key="1">
    <source>
        <dbReference type="SAM" id="SignalP"/>
    </source>
</evidence>